<keyword evidence="6" id="KW-0539">Nucleus</keyword>
<dbReference type="EMBL" id="DS269266">
    <property type="protein sequence ID" value="EFP11750.1"/>
    <property type="molecule type" value="Genomic_DNA"/>
</dbReference>
<protein>
    <recommendedName>
        <fullName evidence="8">CUT domain-containing protein</fullName>
    </recommendedName>
</protein>
<keyword evidence="10" id="KW-1185">Reference proteome</keyword>
<dbReference type="Gene3D" id="1.10.260.40">
    <property type="entry name" value="lambda repressor-like DNA-binding domains"/>
    <property type="match status" value="1"/>
</dbReference>
<evidence type="ECO:0000259" key="8">
    <source>
        <dbReference type="Pfam" id="PF02376"/>
    </source>
</evidence>
<feature type="compositionally biased region" description="Basic and acidic residues" evidence="7">
    <location>
        <begin position="82"/>
        <end position="95"/>
    </location>
</feature>
<dbReference type="InParanoid" id="E3NNV6"/>
<sequence length="409" mass="46946">MSTMNPPKNDETNSSKSLSSGNGDPDYQSMPSASSHPQIPSTSHQLTVSVPSTSGDSNLISETTFRSQESSRENQDISDMDSNVKEDPQRSENNEFSHQNPDRTPSTCNEWNQKTNTRNLGDALSEVKRLDPSIVKSEFILRSPSDFQLPVGNSSTSESVLQDPSNLYNSDYDPIFHILTSVDFSSDPLHYQEVLSKTQEDDETMSKFSIQKFIPITSSGGLQSPDTALHHPETHFSDDDPDFVATKNAVERIDNFDVETPPHPIEIVEKYIKWKKERCPGDVNINTIFGKSSRTISDYLVTPQPWDMCGKEKMYYLRMHNWFQIPEDEQEQIMKLKLNEYREKYCTEPEINYERPRLPDDVRNFIINKFQLMRRPLKFKEMSDIANSKNLNFPSVKGFCRSLEKEKKK</sequence>
<evidence type="ECO:0000313" key="9">
    <source>
        <dbReference type="EMBL" id="EFP11750.1"/>
    </source>
</evidence>
<accession>E3NNV6</accession>
<organism evidence="10">
    <name type="scientific">Caenorhabditis remanei</name>
    <name type="common">Caenorhabditis vulgaris</name>
    <dbReference type="NCBI Taxonomy" id="31234"/>
    <lineage>
        <taxon>Eukaryota</taxon>
        <taxon>Metazoa</taxon>
        <taxon>Ecdysozoa</taxon>
        <taxon>Nematoda</taxon>
        <taxon>Chromadorea</taxon>
        <taxon>Rhabditida</taxon>
        <taxon>Rhabditina</taxon>
        <taxon>Rhabditomorpha</taxon>
        <taxon>Rhabditoidea</taxon>
        <taxon>Rhabditidae</taxon>
        <taxon>Peloderinae</taxon>
        <taxon>Caenorhabditis</taxon>
    </lineage>
</organism>
<dbReference type="GO" id="GO:0005634">
    <property type="term" value="C:nucleus"/>
    <property type="evidence" value="ECO:0007669"/>
    <property type="project" value="UniProtKB-SubCell"/>
</dbReference>
<evidence type="ECO:0000256" key="6">
    <source>
        <dbReference type="ARBA" id="ARBA00023242"/>
    </source>
</evidence>
<dbReference type="InterPro" id="IPR010982">
    <property type="entry name" value="Lambda_DNA-bd_dom_sf"/>
</dbReference>
<evidence type="ECO:0000256" key="7">
    <source>
        <dbReference type="SAM" id="MobiDB-lite"/>
    </source>
</evidence>
<keyword evidence="3" id="KW-0238">DNA-binding</keyword>
<evidence type="ECO:0000256" key="2">
    <source>
        <dbReference type="ARBA" id="ARBA00023015"/>
    </source>
</evidence>
<dbReference type="InterPro" id="IPR003350">
    <property type="entry name" value="CUT_dom"/>
</dbReference>
<evidence type="ECO:0000256" key="1">
    <source>
        <dbReference type="ARBA" id="ARBA00004123"/>
    </source>
</evidence>
<gene>
    <name evidence="9" type="ORF">CRE_09897</name>
</gene>
<feature type="compositionally biased region" description="Polar residues" evidence="7">
    <location>
        <begin position="96"/>
        <end position="112"/>
    </location>
</feature>
<dbReference type="AlphaFoldDB" id="E3NNV6"/>
<name>E3NNV6_CAERE</name>
<comment type="subcellular location">
    <subcellularLocation>
        <location evidence="1">Nucleus</location>
    </subcellularLocation>
</comment>
<evidence type="ECO:0000256" key="3">
    <source>
        <dbReference type="ARBA" id="ARBA00023125"/>
    </source>
</evidence>
<feature type="domain" description="CUT" evidence="8">
    <location>
        <begin position="286"/>
        <end position="335"/>
    </location>
</feature>
<proteinExistence type="predicted"/>
<keyword evidence="4" id="KW-0371">Homeobox</keyword>
<feature type="compositionally biased region" description="Polar residues" evidence="7">
    <location>
        <begin position="29"/>
        <end position="68"/>
    </location>
</feature>
<evidence type="ECO:0000256" key="5">
    <source>
        <dbReference type="ARBA" id="ARBA00023163"/>
    </source>
</evidence>
<dbReference type="SUPFAM" id="SSF47413">
    <property type="entry name" value="lambda repressor-like DNA-binding domains"/>
    <property type="match status" value="1"/>
</dbReference>
<dbReference type="Proteomes" id="UP000008281">
    <property type="component" value="Unassembled WGS sequence"/>
</dbReference>
<dbReference type="GO" id="GO:0003677">
    <property type="term" value="F:DNA binding"/>
    <property type="evidence" value="ECO:0007669"/>
    <property type="project" value="UniProtKB-KW"/>
</dbReference>
<evidence type="ECO:0000313" key="10">
    <source>
        <dbReference type="Proteomes" id="UP000008281"/>
    </source>
</evidence>
<reference evidence="9" key="1">
    <citation type="submission" date="2007-07" db="EMBL/GenBank/DDBJ databases">
        <title>PCAP assembly of the Caenorhabditis remanei genome.</title>
        <authorList>
            <consortium name="The Caenorhabditis remanei Sequencing Consortium"/>
            <person name="Wilson R.K."/>
        </authorList>
    </citation>
    <scope>NUCLEOTIDE SEQUENCE [LARGE SCALE GENOMIC DNA]</scope>
    <source>
        <strain evidence="9">PB4641</strain>
    </source>
</reference>
<feature type="region of interest" description="Disordered" evidence="7">
    <location>
        <begin position="1"/>
        <end position="112"/>
    </location>
</feature>
<keyword evidence="5" id="KW-0804">Transcription</keyword>
<evidence type="ECO:0000256" key="4">
    <source>
        <dbReference type="ARBA" id="ARBA00023155"/>
    </source>
</evidence>
<dbReference type="Pfam" id="PF02376">
    <property type="entry name" value="CUT"/>
    <property type="match status" value="1"/>
</dbReference>
<dbReference type="HOGENOM" id="CLU_673074_0_0_1"/>
<keyword evidence="2" id="KW-0805">Transcription regulation</keyword>